<proteinExistence type="predicted"/>
<feature type="region of interest" description="Disordered" evidence="1">
    <location>
        <begin position="578"/>
        <end position="697"/>
    </location>
</feature>
<dbReference type="EMBL" id="LJIG01016296">
    <property type="protein sequence ID" value="KRT81026.1"/>
    <property type="molecule type" value="Genomic_DNA"/>
</dbReference>
<feature type="compositionally biased region" description="Acidic residues" evidence="1">
    <location>
        <begin position="856"/>
        <end position="871"/>
    </location>
</feature>
<feature type="compositionally biased region" description="Basic and acidic residues" evidence="1">
    <location>
        <begin position="435"/>
        <end position="448"/>
    </location>
</feature>
<feature type="compositionally biased region" description="Basic and acidic residues" evidence="1">
    <location>
        <begin position="247"/>
        <end position="261"/>
    </location>
</feature>
<feature type="compositionally biased region" description="Basic and acidic residues" evidence="1">
    <location>
        <begin position="288"/>
        <end position="302"/>
    </location>
</feature>
<evidence type="ECO:0000313" key="3">
    <source>
        <dbReference type="Proteomes" id="UP000051574"/>
    </source>
</evidence>
<feature type="compositionally biased region" description="Basic and acidic residues" evidence="1">
    <location>
        <begin position="386"/>
        <end position="396"/>
    </location>
</feature>
<keyword evidence="3" id="KW-1185">Reference proteome</keyword>
<sequence length="1028" mass="118497">MDELEKEQLESQASAMHSNNYANVLAKFKVNNKVKHRPYQDFLNSQVKRATSVQDVSRRKEMEDLKKRGALDMGNLKANLKTKMKSGSVDVSIGKEEVNKVNEIEENLKDVMGDMGLVEKDKEAQSSADHQPNMRKREIYFEDEDLENGLNKIGFTKETHSDRNKKEDCPGKTKVAKSKGSRKYTVDKGLHKKGKKKVRKDDDAAKRSVRMNRKRIVEKKDIASIEPKMKISNYQYEGEEFIRRKRQEKEAEKAEDSDIMKGLEASGDLTVSGNKSPLVALSSNSEESELKKSQEKRDKEELEYEKRLERNIQAKINSIKEEVKREINKLRLDESKKDQQRRKREVINTLLDEETSVLDPDLNIDHQLEPHIRKRRDTKKQKFKQGKRDLNNKENIKGQISMSKMVREATKPKNVAKDHQRKSNQKVKRSNSEALEIKKESENEKPMDKPLINNNDVIAKREDKTELDEIIKKIEKRGHQNHTLAELNEKQVDTAKNIEKRNIAFVATDKIETDIKAEFGTDAPGSIVKRNNDLASLSENIQNKSISDAGLFLVKRSEKHFDATTDRCLEITLESKSSLKNSEDNENRESRSSNGEAVNDLETGQTILKDIDLDTDREERQLSKTNVRDKENSKNENDSTDSEGKQDEEEREERSPIVGKSHEVEKQEKLPVSHKTLRRNSESEKMEGDLIKSSIAETNANEELAVGKMSDFFNAEQSDAALSEDVANKKEGAVKKSDFRNDASELTDESSAVIEERSIDNHKIAMDESKDAADEGNSFERGTRKTFVKPTATNFHETNNEEDSLTDEINEEVVPIGLRRKRRTTNSRGYRNRRKRDENSYSENNNEILSYRGDEGEVDDEDDEMHDDGFDDQTANFLSKRQADYDNSDTFEGGDEQEARNEDYPLYMERNKRNALRVYDDESDAEESYDNFLFYPNRYSRIKRHNYNNLAAIHGGGGMTRHAAAMREKSMQPYEQSLRRKRLEKMQRMHDQNVNVAELSDSDIFGGFPQSYEGELTRFKRVKRSHTK</sequence>
<comment type="caution">
    <text evidence="2">The sequence shown here is derived from an EMBL/GenBank/DDBJ whole genome shotgun (WGS) entry which is preliminary data.</text>
</comment>
<feature type="compositionally biased region" description="Basic and acidic residues" evidence="1">
    <location>
        <begin position="158"/>
        <end position="171"/>
    </location>
</feature>
<feature type="region of interest" description="Disordered" evidence="1">
    <location>
        <begin position="158"/>
        <end position="214"/>
    </location>
</feature>
<organism evidence="2 3">
    <name type="scientific">Oryctes borbonicus</name>
    <dbReference type="NCBI Taxonomy" id="1629725"/>
    <lineage>
        <taxon>Eukaryota</taxon>
        <taxon>Metazoa</taxon>
        <taxon>Ecdysozoa</taxon>
        <taxon>Arthropoda</taxon>
        <taxon>Hexapoda</taxon>
        <taxon>Insecta</taxon>
        <taxon>Pterygota</taxon>
        <taxon>Neoptera</taxon>
        <taxon>Endopterygota</taxon>
        <taxon>Coleoptera</taxon>
        <taxon>Polyphaga</taxon>
        <taxon>Scarabaeiformia</taxon>
        <taxon>Scarabaeidae</taxon>
        <taxon>Dynastinae</taxon>
        <taxon>Oryctes</taxon>
    </lineage>
</organism>
<reference evidence="2 3" key="1">
    <citation type="submission" date="2015-09" db="EMBL/GenBank/DDBJ databases">
        <title>Draft genome of the scarab beetle Oryctes borbonicus.</title>
        <authorList>
            <person name="Meyer J.M."/>
            <person name="Markov G.V."/>
            <person name="Baskaran P."/>
            <person name="Herrmann M."/>
            <person name="Sommer R.J."/>
            <person name="Roedelsperger C."/>
        </authorList>
    </citation>
    <scope>NUCLEOTIDE SEQUENCE [LARGE SCALE GENOMIC DNA]</scope>
    <source>
        <strain evidence="2">OB123</strain>
        <tissue evidence="2">Whole animal</tissue>
    </source>
</reference>
<feature type="compositionally biased region" description="Basic residues" evidence="1">
    <location>
        <begin position="820"/>
        <end position="834"/>
    </location>
</feature>
<feature type="compositionally biased region" description="Basic and acidic residues" evidence="1">
    <location>
        <begin position="581"/>
        <end position="591"/>
    </location>
</feature>
<dbReference type="AlphaFoldDB" id="A0A0T6B112"/>
<feature type="compositionally biased region" description="Basic residues" evidence="1">
    <location>
        <begin position="419"/>
        <end position="429"/>
    </location>
</feature>
<feature type="compositionally biased region" description="Basic and acidic residues" evidence="1">
    <location>
        <begin position="405"/>
        <end position="418"/>
    </location>
</feature>
<feature type="compositionally biased region" description="Basic and acidic residues" evidence="1">
    <location>
        <begin position="679"/>
        <end position="690"/>
    </location>
</feature>
<gene>
    <name evidence="2" type="ORF">AMK59_5471</name>
</gene>
<feature type="compositionally biased region" description="Basic and acidic residues" evidence="1">
    <location>
        <begin position="609"/>
        <end position="645"/>
    </location>
</feature>
<evidence type="ECO:0000313" key="2">
    <source>
        <dbReference type="EMBL" id="KRT81026.1"/>
    </source>
</evidence>
<protein>
    <submittedName>
        <fullName evidence="2">Uncharacterized protein</fullName>
    </submittedName>
</protein>
<feature type="region of interest" description="Disordered" evidence="1">
    <location>
        <begin position="368"/>
        <end position="451"/>
    </location>
</feature>
<feature type="compositionally biased region" description="Basic residues" evidence="1">
    <location>
        <begin position="372"/>
        <end position="385"/>
    </location>
</feature>
<accession>A0A0T6B112</accession>
<feature type="region of interest" description="Disordered" evidence="1">
    <location>
        <begin position="820"/>
        <end position="872"/>
    </location>
</feature>
<feature type="region of interest" description="Disordered" evidence="1">
    <location>
        <begin position="242"/>
        <end position="302"/>
    </location>
</feature>
<dbReference type="OrthoDB" id="6766427at2759"/>
<evidence type="ECO:0000256" key="1">
    <source>
        <dbReference type="SAM" id="MobiDB-lite"/>
    </source>
</evidence>
<dbReference type="Proteomes" id="UP000051574">
    <property type="component" value="Unassembled WGS sequence"/>
</dbReference>
<feature type="compositionally biased region" description="Basic and acidic residues" evidence="1">
    <location>
        <begin position="652"/>
        <end position="671"/>
    </location>
</feature>
<name>A0A0T6B112_9SCAR</name>
<feature type="compositionally biased region" description="Basic and acidic residues" evidence="1">
    <location>
        <begin position="754"/>
        <end position="773"/>
    </location>
</feature>
<feature type="region of interest" description="Disordered" evidence="1">
    <location>
        <begin position="740"/>
        <end position="806"/>
    </location>
</feature>